<protein>
    <recommendedName>
        <fullName evidence="7">Glutaredoxin</fullName>
    </recommendedName>
</protein>
<dbReference type="GO" id="GO:0015036">
    <property type="term" value="F:disulfide oxidoreductase activity"/>
    <property type="evidence" value="ECO:0007669"/>
    <property type="project" value="InterPro"/>
</dbReference>
<evidence type="ECO:0000256" key="2">
    <source>
        <dbReference type="ARBA" id="ARBA00022714"/>
    </source>
</evidence>
<dbReference type="InterPro" id="IPR033658">
    <property type="entry name" value="GRX_PICOT-like"/>
</dbReference>
<feature type="binding site" evidence="8">
    <location>
        <position position="10"/>
    </location>
    <ligand>
        <name>[2Fe-2S] cluster</name>
        <dbReference type="ChEBI" id="CHEBI:190135"/>
        <note>ligand shared between dimeric partners</note>
    </ligand>
</feature>
<evidence type="ECO:0000256" key="8">
    <source>
        <dbReference type="PIRSR" id="PIRSR005894-2"/>
    </source>
</evidence>
<keyword evidence="5 8" id="KW-0411">Iron-sulfur</keyword>
<feature type="domain" description="Glutaredoxin" evidence="9">
    <location>
        <begin position="8"/>
        <end position="71"/>
    </location>
</feature>
<reference evidence="10 11" key="1">
    <citation type="journal article" date="2018" name="New Phytol.">
        <title>Phylogenomics of Endogonaceae and evolution of mycorrhizas within Mucoromycota.</title>
        <authorList>
            <person name="Chang Y."/>
            <person name="Desiro A."/>
            <person name="Na H."/>
            <person name="Sandor L."/>
            <person name="Lipzen A."/>
            <person name="Clum A."/>
            <person name="Barry K."/>
            <person name="Grigoriev I.V."/>
            <person name="Martin F.M."/>
            <person name="Stajich J.E."/>
            <person name="Smith M.E."/>
            <person name="Bonito G."/>
            <person name="Spatafora J.W."/>
        </authorList>
    </citation>
    <scope>NUCLEOTIDE SEQUENCE [LARGE SCALE GENOMIC DNA]</scope>
    <source>
        <strain evidence="10 11">AD002</strain>
    </source>
</reference>
<keyword evidence="6" id="KW-0676">Redox-active center</keyword>
<keyword evidence="4 8" id="KW-0408">Iron</keyword>
<keyword evidence="2 8" id="KW-0001">2Fe-2S</keyword>
<evidence type="ECO:0000256" key="1">
    <source>
        <dbReference type="ARBA" id="ARBA00009630"/>
    </source>
</evidence>
<gene>
    <name evidence="10" type="ORF">BC938DRAFT_471109</name>
</gene>
<dbReference type="InterPro" id="IPR036249">
    <property type="entry name" value="Thioredoxin-like_sf"/>
</dbReference>
<name>A0A433Q8T6_9FUNG</name>
<evidence type="ECO:0000256" key="4">
    <source>
        <dbReference type="ARBA" id="ARBA00023004"/>
    </source>
</evidence>
<dbReference type="Gene3D" id="3.40.30.10">
    <property type="entry name" value="Glutaredoxin"/>
    <property type="match status" value="1"/>
</dbReference>
<evidence type="ECO:0000313" key="11">
    <source>
        <dbReference type="Proteomes" id="UP000274822"/>
    </source>
</evidence>
<evidence type="ECO:0000256" key="7">
    <source>
        <dbReference type="PIRNR" id="PIRNR005894"/>
    </source>
</evidence>
<evidence type="ECO:0000256" key="6">
    <source>
        <dbReference type="ARBA" id="ARBA00023284"/>
    </source>
</evidence>
<dbReference type="SUPFAM" id="SSF52833">
    <property type="entry name" value="Thioredoxin-like"/>
    <property type="match status" value="1"/>
</dbReference>
<dbReference type="GO" id="GO:0046872">
    <property type="term" value="F:metal ion binding"/>
    <property type="evidence" value="ECO:0007669"/>
    <property type="project" value="UniProtKB-KW"/>
</dbReference>
<dbReference type="InterPro" id="IPR014434">
    <property type="entry name" value="Monothiol_GRX"/>
</dbReference>
<dbReference type="PANTHER" id="PTHR10293:SF16">
    <property type="entry name" value="GLUTAREDOXIN-RELATED PROTEIN 5, MITOCHONDRIAL"/>
    <property type="match status" value="1"/>
</dbReference>
<dbReference type="PIRSF" id="PIRSF005894">
    <property type="entry name" value="Monothiol_GRX"/>
    <property type="match status" value="1"/>
</dbReference>
<organism evidence="10 11">
    <name type="scientific">Jimgerdemannia flammicorona</name>
    <dbReference type="NCBI Taxonomy" id="994334"/>
    <lineage>
        <taxon>Eukaryota</taxon>
        <taxon>Fungi</taxon>
        <taxon>Fungi incertae sedis</taxon>
        <taxon>Mucoromycota</taxon>
        <taxon>Mucoromycotina</taxon>
        <taxon>Endogonomycetes</taxon>
        <taxon>Endogonales</taxon>
        <taxon>Endogonaceae</taxon>
        <taxon>Jimgerdemannia</taxon>
    </lineage>
</organism>
<dbReference type="Pfam" id="PF00462">
    <property type="entry name" value="Glutaredoxin"/>
    <property type="match status" value="1"/>
</dbReference>
<dbReference type="GO" id="GO:0005759">
    <property type="term" value="C:mitochondrial matrix"/>
    <property type="evidence" value="ECO:0007669"/>
    <property type="project" value="TreeGrafter"/>
</dbReference>
<dbReference type="Proteomes" id="UP000274822">
    <property type="component" value="Unassembled WGS sequence"/>
</dbReference>
<comment type="caution">
    <text evidence="10">The sequence shown here is derived from an EMBL/GenBank/DDBJ whole genome shotgun (WGS) entry which is preliminary data.</text>
</comment>
<dbReference type="GO" id="GO:0051537">
    <property type="term" value="F:2 iron, 2 sulfur cluster binding"/>
    <property type="evidence" value="ECO:0007669"/>
    <property type="project" value="UniProtKB-KW"/>
</dbReference>
<dbReference type="PANTHER" id="PTHR10293">
    <property type="entry name" value="GLUTAREDOXIN FAMILY MEMBER"/>
    <property type="match status" value="1"/>
</dbReference>
<evidence type="ECO:0000259" key="9">
    <source>
        <dbReference type="Pfam" id="PF00462"/>
    </source>
</evidence>
<dbReference type="InterPro" id="IPR002109">
    <property type="entry name" value="Glutaredoxin"/>
</dbReference>
<dbReference type="CDD" id="cd03028">
    <property type="entry name" value="GRX_PICOT_like"/>
    <property type="match status" value="1"/>
</dbReference>
<evidence type="ECO:0000313" key="10">
    <source>
        <dbReference type="EMBL" id="RUS26186.1"/>
    </source>
</evidence>
<comment type="similarity">
    <text evidence="1 7">Belongs to the glutaredoxin family. Monothiol subfamily.</text>
</comment>
<dbReference type="InterPro" id="IPR004480">
    <property type="entry name" value="Monothiol_GRX-rel"/>
</dbReference>
<keyword evidence="11" id="KW-1185">Reference proteome</keyword>
<dbReference type="EMBL" id="RBNJ01011024">
    <property type="protein sequence ID" value="RUS26186.1"/>
    <property type="molecule type" value="Genomic_DNA"/>
</dbReference>
<evidence type="ECO:0000256" key="5">
    <source>
        <dbReference type="ARBA" id="ARBA00023014"/>
    </source>
</evidence>
<evidence type="ECO:0000256" key="3">
    <source>
        <dbReference type="ARBA" id="ARBA00022723"/>
    </source>
</evidence>
<dbReference type="AlphaFoldDB" id="A0A433Q8T6"/>
<keyword evidence="3 8" id="KW-0479">Metal-binding</keyword>
<proteinExistence type="inferred from homology"/>
<accession>A0A433Q8T6</accession>
<sequence>MKGTPDQPLCGFSRAAVQILGVQGVDLTKHKTFNVLEDDELREGIKEYSYTTSPCSSWPTIPQVYIKGEFIGGTDILLNMHQSGDLEELLSSKGLIEPEEEGERA</sequence>
<dbReference type="PROSITE" id="PS51354">
    <property type="entry name" value="GLUTAREDOXIN_2"/>
    <property type="match status" value="1"/>
</dbReference>